<organism evidence="3 4">
    <name type="scientific">Deinococcus aerius</name>
    <dbReference type="NCBI Taxonomy" id="200253"/>
    <lineage>
        <taxon>Bacteria</taxon>
        <taxon>Thermotogati</taxon>
        <taxon>Deinococcota</taxon>
        <taxon>Deinococci</taxon>
        <taxon>Deinococcales</taxon>
        <taxon>Deinococcaceae</taxon>
        <taxon>Deinococcus</taxon>
    </lineage>
</organism>
<proteinExistence type="predicted"/>
<dbReference type="PROSITE" id="PS50231">
    <property type="entry name" value="RICIN_B_LECTIN"/>
    <property type="match status" value="1"/>
</dbReference>
<evidence type="ECO:0000313" key="4">
    <source>
        <dbReference type="Proteomes" id="UP000236569"/>
    </source>
</evidence>
<protein>
    <recommendedName>
        <fullName evidence="2">Ricin B lectin domain-containing protein</fullName>
    </recommendedName>
</protein>
<dbReference type="Pfam" id="PF14200">
    <property type="entry name" value="RicinB_lectin_2"/>
    <property type="match status" value="1"/>
</dbReference>
<sequence>MHHPLKTAGVIALTSLGLSLPVRAAAQETLQAGAMIVSSVSGAGGSLCLFVPNTRDRTPVEARPCPFNSGGRPELGFLWQVRRDPAGGVTVLSLASDVRAADGRRMEVADWSTASHAAIQIWGANLFDSSNQRWNLVPGPGGGVSLVSVRSGLCLDLPLSYGSPRVNGPVQQFPCHGGDNQRWSFLPVISDR</sequence>
<dbReference type="OrthoDB" id="9802600at2"/>
<dbReference type="SUPFAM" id="SSF50370">
    <property type="entry name" value="Ricin B-like lectins"/>
    <property type="match status" value="1"/>
</dbReference>
<dbReference type="AlphaFoldDB" id="A0A2I9DYU9"/>
<dbReference type="RefSeq" id="WP_103129503.1">
    <property type="nucleotide sequence ID" value="NZ_BFAG01000007.1"/>
</dbReference>
<evidence type="ECO:0000313" key="3">
    <source>
        <dbReference type="EMBL" id="GBF06105.1"/>
    </source>
</evidence>
<dbReference type="Gene3D" id="2.80.10.50">
    <property type="match status" value="2"/>
</dbReference>
<dbReference type="CDD" id="cd00161">
    <property type="entry name" value="beta-trefoil_Ricin-like"/>
    <property type="match status" value="1"/>
</dbReference>
<evidence type="ECO:0000256" key="1">
    <source>
        <dbReference type="SAM" id="SignalP"/>
    </source>
</evidence>
<keyword evidence="1" id="KW-0732">Signal</keyword>
<evidence type="ECO:0000259" key="2">
    <source>
        <dbReference type="Pfam" id="PF14200"/>
    </source>
</evidence>
<gene>
    <name evidence="3" type="ORF">DAERI_070103</name>
</gene>
<feature type="domain" description="Ricin B lectin" evidence="2">
    <location>
        <begin position="131"/>
        <end position="185"/>
    </location>
</feature>
<feature type="chain" id="PRO_5014420093" description="Ricin B lectin domain-containing protein" evidence="1">
    <location>
        <begin position="25"/>
        <end position="192"/>
    </location>
</feature>
<reference evidence="4" key="1">
    <citation type="submission" date="2018-01" db="EMBL/GenBank/DDBJ databases">
        <title>Draft Genome Sequence of the Radioresistant Bacterium Deinococcus aerius TR0125, Isolated from the Higher Atmosphere above Japan.</title>
        <authorList>
            <person name="Satoh K."/>
            <person name="Arai H."/>
            <person name="Sanzen T."/>
            <person name="Kawaguchi Y."/>
            <person name="Hayashi H."/>
            <person name="Yokobori S."/>
            <person name="Yamagishi A."/>
            <person name="Oono Y."/>
            <person name="Narumi I."/>
        </authorList>
    </citation>
    <scope>NUCLEOTIDE SEQUENCE [LARGE SCALE GENOMIC DNA]</scope>
    <source>
        <strain evidence="4">TR0125</strain>
    </source>
</reference>
<accession>A0A2I9DYU9</accession>
<keyword evidence="4" id="KW-1185">Reference proteome</keyword>
<dbReference type="EMBL" id="BFAG01000007">
    <property type="protein sequence ID" value="GBF06105.1"/>
    <property type="molecule type" value="Genomic_DNA"/>
</dbReference>
<comment type="caution">
    <text evidence="3">The sequence shown here is derived from an EMBL/GenBank/DDBJ whole genome shotgun (WGS) entry which is preliminary data.</text>
</comment>
<name>A0A2I9DYU9_9DEIO</name>
<dbReference type="InterPro" id="IPR035992">
    <property type="entry name" value="Ricin_B-like_lectins"/>
</dbReference>
<feature type="signal peptide" evidence="1">
    <location>
        <begin position="1"/>
        <end position="24"/>
    </location>
</feature>
<dbReference type="Proteomes" id="UP000236569">
    <property type="component" value="Unassembled WGS sequence"/>
</dbReference>
<dbReference type="InterPro" id="IPR000772">
    <property type="entry name" value="Ricin_B_lectin"/>
</dbReference>